<dbReference type="EMBL" id="RJPX01000001">
    <property type="protein sequence ID" value="RSK07626.1"/>
    <property type="molecule type" value="Genomic_DNA"/>
</dbReference>
<sequence>MTVALGNNQCTHFIPSAISVPAQTKCYQNYKKNLDNNTKSEQNNEFCFVRFLYSIREIMEKNLSYLLDFYSI</sequence>
<accession>A0A428I678</accession>
<name>A0A428I678_STRMT</name>
<reference evidence="1 2" key="1">
    <citation type="submission" date="2018-11" db="EMBL/GenBank/DDBJ databases">
        <title>Species Designations Belie Phenotypic and Genotypic Heterogeneity in Oral Streptococci.</title>
        <authorList>
            <person name="Velsko I."/>
        </authorList>
    </citation>
    <scope>NUCLEOTIDE SEQUENCE [LARGE SCALE GENOMIC DNA]</scope>
    <source>
        <strain evidence="1 2">BCC17</strain>
    </source>
</reference>
<evidence type="ECO:0000313" key="1">
    <source>
        <dbReference type="EMBL" id="RSK07626.1"/>
    </source>
</evidence>
<comment type="caution">
    <text evidence="1">The sequence shown here is derived from an EMBL/GenBank/DDBJ whole genome shotgun (WGS) entry which is preliminary data.</text>
</comment>
<dbReference type="AlphaFoldDB" id="A0A428I678"/>
<gene>
    <name evidence="1" type="ORF">D8787_00380</name>
</gene>
<protein>
    <submittedName>
        <fullName evidence="1">Uncharacterized protein</fullName>
    </submittedName>
</protein>
<dbReference type="Proteomes" id="UP000277819">
    <property type="component" value="Unassembled WGS sequence"/>
</dbReference>
<evidence type="ECO:0000313" key="2">
    <source>
        <dbReference type="Proteomes" id="UP000277819"/>
    </source>
</evidence>
<organism evidence="1 2">
    <name type="scientific">Streptococcus mitis</name>
    <dbReference type="NCBI Taxonomy" id="28037"/>
    <lineage>
        <taxon>Bacteria</taxon>
        <taxon>Bacillati</taxon>
        <taxon>Bacillota</taxon>
        <taxon>Bacilli</taxon>
        <taxon>Lactobacillales</taxon>
        <taxon>Streptococcaceae</taxon>
        <taxon>Streptococcus</taxon>
        <taxon>Streptococcus mitis group</taxon>
    </lineage>
</organism>
<proteinExistence type="predicted"/>